<accession>A0AAW1TXG8</accession>
<gene>
    <name evidence="2" type="ORF">WA026_021774</name>
</gene>
<feature type="compositionally biased region" description="Basic and acidic residues" evidence="1">
    <location>
        <begin position="171"/>
        <end position="182"/>
    </location>
</feature>
<evidence type="ECO:0000256" key="1">
    <source>
        <dbReference type="SAM" id="MobiDB-lite"/>
    </source>
</evidence>
<evidence type="ECO:0000313" key="2">
    <source>
        <dbReference type="EMBL" id="KAK9873285.1"/>
    </source>
</evidence>
<comment type="caution">
    <text evidence="2">The sequence shown here is derived from an EMBL/GenBank/DDBJ whole genome shotgun (WGS) entry which is preliminary data.</text>
</comment>
<evidence type="ECO:0000313" key="3">
    <source>
        <dbReference type="Proteomes" id="UP001431783"/>
    </source>
</evidence>
<protein>
    <submittedName>
        <fullName evidence="2">Uncharacterized protein</fullName>
    </submittedName>
</protein>
<dbReference type="PANTHER" id="PTHR33480">
    <property type="entry name" value="SET DOMAIN-CONTAINING PROTEIN-RELATED"/>
    <property type="match status" value="1"/>
</dbReference>
<feature type="region of interest" description="Disordered" evidence="1">
    <location>
        <begin position="151"/>
        <end position="199"/>
    </location>
</feature>
<dbReference type="PANTHER" id="PTHR33480:SF1">
    <property type="entry name" value="TYR RECOMBINASE DOMAIN-CONTAINING PROTEIN"/>
    <property type="match status" value="1"/>
</dbReference>
<organism evidence="2 3">
    <name type="scientific">Henosepilachna vigintioctopunctata</name>
    <dbReference type="NCBI Taxonomy" id="420089"/>
    <lineage>
        <taxon>Eukaryota</taxon>
        <taxon>Metazoa</taxon>
        <taxon>Ecdysozoa</taxon>
        <taxon>Arthropoda</taxon>
        <taxon>Hexapoda</taxon>
        <taxon>Insecta</taxon>
        <taxon>Pterygota</taxon>
        <taxon>Neoptera</taxon>
        <taxon>Endopterygota</taxon>
        <taxon>Coleoptera</taxon>
        <taxon>Polyphaga</taxon>
        <taxon>Cucujiformia</taxon>
        <taxon>Coccinelloidea</taxon>
        <taxon>Coccinellidae</taxon>
        <taxon>Epilachninae</taxon>
        <taxon>Epilachnini</taxon>
        <taxon>Henosepilachna</taxon>
    </lineage>
</organism>
<reference evidence="2 3" key="1">
    <citation type="submission" date="2023-03" db="EMBL/GenBank/DDBJ databases">
        <title>Genome insight into feeding habits of ladybird beetles.</title>
        <authorList>
            <person name="Li H.-S."/>
            <person name="Huang Y.-H."/>
            <person name="Pang H."/>
        </authorList>
    </citation>
    <scope>NUCLEOTIDE SEQUENCE [LARGE SCALE GENOMIC DNA]</scope>
    <source>
        <strain evidence="2">SYSU_2023b</strain>
        <tissue evidence="2">Whole body</tissue>
    </source>
</reference>
<dbReference type="AlphaFoldDB" id="A0AAW1TXG8"/>
<dbReference type="Proteomes" id="UP001431783">
    <property type="component" value="Unassembled WGS sequence"/>
</dbReference>
<name>A0AAW1TXG8_9CUCU</name>
<sequence length="243" mass="27750">MGFVSVDPHPDEVCCASEQPTDEFTALQKMAKIKELEMDLRKDAIVPDENLYVFGLPEKERENHIEACPLLRKHSEKCGAKNPHLLRGTKLRKHISIKSVMLNSNDQEVSDLANYMGHNENKSVQHTNEELPSESSDIADLLAESSDEYVLSSESSSEVEQQTPAKILNNEGRKRKDEGEASRKHKINPSNWKENVSKQRKLQGKEYVTLKGKLIKAKRKKTPCNCRKKCFDLMSNEEREIIF</sequence>
<feature type="compositionally biased region" description="Low complexity" evidence="1">
    <location>
        <begin position="151"/>
        <end position="160"/>
    </location>
</feature>
<keyword evidence="3" id="KW-1185">Reference proteome</keyword>
<proteinExistence type="predicted"/>
<dbReference type="EMBL" id="JARQZJ010000017">
    <property type="protein sequence ID" value="KAK9873285.1"/>
    <property type="molecule type" value="Genomic_DNA"/>
</dbReference>